<accession>A0AAD5LLW6</accession>
<proteinExistence type="predicted"/>
<evidence type="ECO:0000256" key="1">
    <source>
        <dbReference type="SAM" id="MobiDB-lite"/>
    </source>
</evidence>
<dbReference type="EMBL" id="WJBH02000004">
    <property type="protein sequence ID" value="KAI9560193.1"/>
    <property type="molecule type" value="Genomic_DNA"/>
</dbReference>
<keyword evidence="3" id="KW-1185">Reference proteome</keyword>
<protein>
    <submittedName>
        <fullName evidence="2">Uncharacterized protein</fullName>
    </submittedName>
</protein>
<feature type="region of interest" description="Disordered" evidence="1">
    <location>
        <begin position="48"/>
        <end position="87"/>
    </location>
</feature>
<reference evidence="2 3" key="1">
    <citation type="submission" date="2022-05" db="EMBL/GenBank/DDBJ databases">
        <title>A multi-omics perspective on studying reproductive biology in Daphnia sinensis.</title>
        <authorList>
            <person name="Jia J."/>
        </authorList>
    </citation>
    <scope>NUCLEOTIDE SEQUENCE [LARGE SCALE GENOMIC DNA]</scope>
    <source>
        <strain evidence="2 3">WSL</strain>
    </source>
</reference>
<gene>
    <name evidence="2" type="ORF">GHT06_014207</name>
</gene>
<dbReference type="Proteomes" id="UP000820818">
    <property type="component" value="Linkage Group LG4"/>
</dbReference>
<dbReference type="AlphaFoldDB" id="A0AAD5LLW6"/>
<name>A0AAD5LLW6_9CRUS</name>
<organism evidence="2 3">
    <name type="scientific">Daphnia sinensis</name>
    <dbReference type="NCBI Taxonomy" id="1820382"/>
    <lineage>
        <taxon>Eukaryota</taxon>
        <taxon>Metazoa</taxon>
        <taxon>Ecdysozoa</taxon>
        <taxon>Arthropoda</taxon>
        <taxon>Crustacea</taxon>
        <taxon>Branchiopoda</taxon>
        <taxon>Diplostraca</taxon>
        <taxon>Cladocera</taxon>
        <taxon>Anomopoda</taxon>
        <taxon>Daphniidae</taxon>
        <taxon>Daphnia</taxon>
        <taxon>Daphnia similis group</taxon>
    </lineage>
</organism>
<sequence>MYHTAVKYEVLYNTLNPFYWLKISCCCTYNSGSETSFLNMASNNSYSLPSKNRKKHEMSSQSRVTSFFKPSPETCVSRKNGERELSEHPKKFPTVGVKKRFQESPIRGVLNTLPVSPIKKSCEVLTNDCVPSGNMRKQVQDTPSTERSLVHKHEVIAIDMDSSDGTSNLDIDVVPSPQKKKRIAKVVKKPLESQISTIQRNSKVFDPLQKKVGLALRSPNKSSIRDNISMRMALEEKKNLNREKRSVPPDIEIDDITCSPVYKLKRTHSVNSSQEDSVKDNEGQPRMKRCTVVLEKFETNAHSRKQAKEEDKSRRKEVVAEKLDFAGKIDAIKMSNTSIVRNPAETSTEMDVASLRPSDKKQTVLPDFVEKLNNVSKMRPVESPAQTVISITQKKSRQEESVITSLDVEKIPRDTISSTQAKSLSQSQQEGPEIVHRVPQRRILRRSTLHSAEKDGLSITSKITVGLEEINAGAVVAFKQTYQDIETLLNLKLDVMICPDFKKALQIPKRILPNSFHVNFNFFMKRKPVEHIEALRSQHIDCNRYPHAVDLHTVIYGILMEAKEHVVLHRAQELIYTILGLHPSGDAAMRKYYWSILSRHFDDVDPCSRWENLRNLLEEVLNADGEDAARMYVDPYRPPSKLECNRAALAVIIHVLSEDLRCWISLATQPSAQLRDRNALPLVARLLWPQTMIPHVNMACRELIRYHIAALKSSNPLNVSYTGPLVKMMAVVTQLSDLHLPLKIRKPSFHMMNLAREIVLHSDNVIDNSSCSFYSSFGSPELELLLPLTILSSLKPQICIPEGEHLNLTWMLNSFLEIQTHQSREDVVALFRSKPQTERDAFLTALGTYFKLFGSFKTWFHMRSKYRSSASRSSPIPGQSSAQPLSLNMYSHSFTPSHLMDDLRQTKYLLEAKKESDEGSLYSRLSWR</sequence>
<evidence type="ECO:0000313" key="2">
    <source>
        <dbReference type="EMBL" id="KAI9560193.1"/>
    </source>
</evidence>
<evidence type="ECO:0000313" key="3">
    <source>
        <dbReference type="Proteomes" id="UP000820818"/>
    </source>
</evidence>
<comment type="caution">
    <text evidence="2">The sequence shown here is derived from an EMBL/GenBank/DDBJ whole genome shotgun (WGS) entry which is preliminary data.</text>
</comment>